<feature type="region of interest" description="Disordered" evidence="1">
    <location>
        <begin position="60"/>
        <end position="181"/>
    </location>
</feature>
<comment type="caution">
    <text evidence="2">The sequence shown here is derived from an EMBL/GenBank/DDBJ whole genome shotgun (WGS) entry which is preliminary data.</text>
</comment>
<dbReference type="InParanoid" id="A0A545AE10"/>
<keyword evidence="3" id="KW-1185">Reference proteome</keyword>
<proteinExistence type="predicted"/>
<evidence type="ECO:0000256" key="1">
    <source>
        <dbReference type="SAM" id="MobiDB-lite"/>
    </source>
</evidence>
<feature type="compositionally biased region" description="Basic and acidic residues" evidence="1">
    <location>
        <begin position="84"/>
        <end position="96"/>
    </location>
</feature>
<dbReference type="Proteomes" id="UP000317982">
    <property type="component" value="Unassembled WGS sequence"/>
</dbReference>
<dbReference type="EMBL" id="VIRS01000067">
    <property type="protein sequence ID" value="TQS39568.1"/>
    <property type="molecule type" value="Genomic_DNA"/>
</dbReference>
<feature type="compositionally biased region" description="Low complexity" evidence="1">
    <location>
        <begin position="165"/>
        <end position="176"/>
    </location>
</feature>
<gene>
    <name evidence="2" type="ORF">FL583_39420</name>
</gene>
<protein>
    <submittedName>
        <fullName evidence="2">Uncharacterized protein</fullName>
    </submittedName>
</protein>
<reference evidence="2 3" key="1">
    <citation type="submission" date="2019-07" db="EMBL/GenBank/DDBJ databases">
        <title>Cryptosporangium phraense sp. nov., isolated from plant litter.</title>
        <authorList>
            <person name="Suriyachadkun C."/>
        </authorList>
    </citation>
    <scope>NUCLEOTIDE SEQUENCE [LARGE SCALE GENOMIC DNA]</scope>
    <source>
        <strain evidence="2 3">A-T 5661</strain>
    </source>
</reference>
<feature type="compositionally biased region" description="Basic and acidic residues" evidence="1">
    <location>
        <begin position="239"/>
        <end position="253"/>
    </location>
</feature>
<dbReference type="AlphaFoldDB" id="A0A545AE10"/>
<evidence type="ECO:0000313" key="2">
    <source>
        <dbReference type="EMBL" id="TQS39568.1"/>
    </source>
</evidence>
<organism evidence="2 3">
    <name type="scientific">Cryptosporangium phraense</name>
    <dbReference type="NCBI Taxonomy" id="2593070"/>
    <lineage>
        <taxon>Bacteria</taxon>
        <taxon>Bacillati</taxon>
        <taxon>Actinomycetota</taxon>
        <taxon>Actinomycetes</taxon>
        <taxon>Cryptosporangiales</taxon>
        <taxon>Cryptosporangiaceae</taxon>
        <taxon>Cryptosporangium</taxon>
    </lineage>
</organism>
<feature type="compositionally biased region" description="Low complexity" evidence="1">
    <location>
        <begin position="225"/>
        <end position="235"/>
    </location>
</feature>
<sequence length="265" mass="26300">MSTRLLLEGPDLEELLAQIKEEHGAAARIVSAERVRSGGLAGFFAKQRFEIAVDILDPEEARPDSPAVPPTAEGLAGLLAQAEEQERKLDQVDRGVGRGRASAGRGGEGAASGRGGEGEAAGRGGEGAAAGRGGEGAAAGRGGEGAAAGRGGEGAAAGRGGEGAAAGRWGEGAAERPSGSAARFAQVLAGREAPVLNGVGDVVGEREQAVVRLAERSRRRPAPPAASDRPASPAPTEGGPDREPSARAPRGDRNAPGPDARTPGG</sequence>
<name>A0A545AE10_9ACTN</name>
<feature type="compositionally biased region" description="Gly residues" evidence="1">
    <location>
        <begin position="104"/>
        <end position="164"/>
    </location>
</feature>
<feature type="non-terminal residue" evidence="2">
    <location>
        <position position="265"/>
    </location>
</feature>
<feature type="compositionally biased region" description="Low complexity" evidence="1">
    <location>
        <begin position="72"/>
        <end position="82"/>
    </location>
</feature>
<evidence type="ECO:0000313" key="3">
    <source>
        <dbReference type="Proteomes" id="UP000317982"/>
    </source>
</evidence>
<accession>A0A545AE10</accession>
<feature type="region of interest" description="Disordered" evidence="1">
    <location>
        <begin position="213"/>
        <end position="265"/>
    </location>
</feature>